<dbReference type="OMA" id="METQYDA"/>
<dbReference type="InterPro" id="IPR036236">
    <property type="entry name" value="Znf_C2H2_sf"/>
</dbReference>
<sequence length="219" mass="25405">MDFSKGLLVEFLVLEGPRPFRCTVCTKSFCRAYTLSLHMKMHVTGHRHFCQLCGRWFKSMIALAEHENTCLALLNGDFVNTDRPFRWQCSYCEKMFHHRRDKNIHERVHTGEKPYACGYCGRGFSQSQTLTIHIRTHTGEKPYPCSVCGQEFRDSSALRKHEYRHTAIPASSVVSSLYEDSTIEIGMDDERLWNNRGILIVKMETQYDAQDDLLSLVML</sequence>
<protein>
    <submittedName>
        <fullName evidence="9">Zinc finger protein</fullName>
    </submittedName>
</protein>
<dbReference type="PANTHER" id="PTHR24379">
    <property type="entry name" value="KRAB AND ZINC FINGER DOMAIN-CONTAINING"/>
    <property type="match status" value="1"/>
</dbReference>
<name>A0A0N4WAX9_HAEPC</name>
<feature type="domain" description="C2H2-type" evidence="6">
    <location>
        <begin position="143"/>
        <end position="170"/>
    </location>
</feature>
<evidence type="ECO:0000256" key="4">
    <source>
        <dbReference type="ARBA" id="ARBA00022833"/>
    </source>
</evidence>
<proteinExistence type="predicted"/>
<dbReference type="AlphaFoldDB" id="A0A0N4WAX9"/>
<dbReference type="WBParaSite" id="HPLM_0000757101-mRNA-1">
    <property type="protein sequence ID" value="HPLM_0000757101-mRNA-1"/>
    <property type="gene ID" value="HPLM_0000757101"/>
</dbReference>
<dbReference type="PROSITE" id="PS00028">
    <property type="entry name" value="ZINC_FINGER_C2H2_1"/>
    <property type="match status" value="4"/>
</dbReference>
<dbReference type="Gene3D" id="3.30.160.60">
    <property type="entry name" value="Classic Zinc Finger"/>
    <property type="match status" value="4"/>
</dbReference>
<dbReference type="Pfam" id="PF00096">
    <property type="entry name" value="zf-C2H2"/>
    <property type="match status" value="3"/>
</dbReference>
<reference evidence="7 8" key="2">
    <citation type="submission" date="2018-11" db="EMBL/GenBank/DDBJ databases">
        <authorList>
            <consortium name="Pathogen Informatics"/>
        </authorList>
    </citation>
    <scope>NUCLEOTIDE SEQUENCE [LARGE SCALE GENOMIC DNA]</scope>
    <source>
        <strain evidence="7 8">MHpl1</strain>
    </source>
</reference>
<keyword evidence="1" id="KW-0479">Metal-binding</keyword>
<keyword evidence="8" id="KW-1185">Reference proteome</keyword>
<dbReference type="InterPro" id="IPR013087">
    <property type="entry name" value="Znf_C2H2_type"/>
</dbReference>
<accession>A0A0N4WAX9</accession>
<feature type="domain" description="C2H2-type" evidence="6">
    <location>
        <begin position="87"/>
        <end position="114"/>
    </location>
</feature>
<evidence type="ECO:0000256" key="3">
    <source>
        <dbReference type="ARBA" id="ARBA00022771"/>
    </source>
</evidence>
<evidence type="ECO:0000259" key="6">
    <source>
        <dbReference type="PROSITE" id="PS50157"/>
    </source>
</evidence>
<dbReference type="PROSITE" id="PS50157">
    <property type="entry name" value="ZINC_FINGER_C2H2_2"/>
    <property type="match status" value="4"/>
</dbReference>
<dbReference type="Proteomes" id="UP000268014">
    <property type="component" value="Unassembled WGS sequence"/>
</dbReference>
<evidence type="ECO:0000256" key="2">
    <source>
        <dbReference type="ARBA" id="ARBA00022737"/>
    </source>
</evidence>
<dbReference type="FunFam" id="3.30.160.60:FF:002343">
    <property type="entry name" value="Zinc finger protein 33A"/>
    <property type="match status" value="1"/>
</dbReference>
<feature type="domain" description="C2H2-type" evidence="6">
    <location>
        <begin position="115"/>
        <end position="142"/>
    </location>
</feature>
<keyword evidence="2" id="KW-0677">Repeat</keyword>
<evidence type="ECO:0000256" key="5">
    <source>
        <dbReference type="PROSITE-ProRule" id="PRU00042"/>
    </source>
</evidence>
<dbReference type="STRING" id="6290.A0A0N4WAX9"/>
<dbReference type="GO" id="GO:0005634">
    <property type="term" value="C:nucleus"/>
    <property type="evidence" value="ECO:0007669"/>
    <property type="project" value="UniProtKB-ARBA"/>
</dbReference>
<dbReference type="FunFam" id="3.30.160.60:FF:000557">
    <property type="entry name" value="zinc finger and SCAN domain-containing protein 29"/>
    <property type="match status" value="1"/>
</dbReference>
<dbReference type="GO" id="GO:0008270">
    <property type="term" value="F:zinc ion binding"/>
    <property type="evidence" value="ECO:0007669"/>
    <property type="project" value="UniProtKB-KW"/>
</dbReference>
<evidence type="ECO:0000313" key="9">
    <source>
        <dbReference type="WBParaSite" id="HPLM_0000757101-mRNA-1"/>
    </source>
</evidence>
<organism evidence="9">
    <name type="scientific">Haemonchus placei</name>
    <name type="common">Barber's pole worm</name>
    <dbReference type="NCBI Taxonomy" id="6290"/>
    <lineage>
        <taxon>Eukaryota</taxon>
        <taxon>Metazoa</taxon>
        <taxon>Ecdysozoa</taxon>
        <taxon>Nematoda</taxon>
        <taxon>Chromadorea</taxon>
        <taxon>Rhabditida</taxon>
        <taxon>Rhabditina</taxon>
        <taxon>Rhabditomorpha</taxon>
        <taxon>Strongyloidea</taxon>
        <taxon>Trichostrongylidae</taxon>
        <taxon>Haemonchus</taxon>
    </lineage>
</organism>
<dbReference type="SMART" id="SM00355">
    <property type="entry name" value="ZnF_C2H2"/>
    <property type="match status" value="5"/>
</dbReference>
<dbReference type="PANTHER" id="PTHR24379:SF121">
    <property type="entry name" value="C2H2-TYPE DOMAIN-CONTAINING PROTEIN"/>
    <property type="match status" value="1"/>
</dbReference>
<dbReference type="FunFam" id="3.30.160.60:FF:000446">
    <property type="entry name" value="Zinc finger protein"/>
    <property type="match status" value="1"/>
</dbReference>
<dbReference type="GO" id="GO:0000122">
    <property type="term" value="P:negative regulation of transcription by RNA polymerase II"/>
    <property type="evidence" value="ECO:0007669"/>
    <property type="project" value="UniProtKB-ARBA"/>
</dbReference>
<dbReference type="Pfam" id="PF12171">
    <property type="entry name" value="zf-C2H2_jaz"/>
    <property type="match status" value="1"/>
</dbReference>
<dbReference type="OrthoDB" id="9439903at2759"/>
<gene>
    <name evidence="7" type="ORF">HPLM_LOCUS7563</name>
</gene>
<keyword evidence="4" id="KW-0862">Zinc</keyword>
<dbReference type="SUPFAM" id="SSF57667">
    <property type="entry name" value="beta-beta-alpha zinc fingers"/>
    <property type="match status" value="3"/>
</dbReference>
<keyword evidence="3 5" id="KW-0863">Zinc-finger</keyword>
<evidence type="ECO:0000313" key="8">
    <source>
        <dbReference type="Proteomes" id="UP000268014"/>
    </source>
</evidence>
<dbReference type="EMBL" id="UZAF01016685">
    <property type="protein sequence ID" value="VDO32292.1"/>
    <property type="molecule type" value="Genomic_DNA"/>
</dbReference>
<evidence type="ECO:0000313" key="7">
    <source>
        <dbReference type="EMBL" id="VDO32292.1"/>
    </source>
</evidence>
<evidence type="ECO:0000256" key="1">
    <source>
        <dbReference type="ARBA" id="ARBA00022723"/>
    </source>
</evidence>
<reference evidence="9" key="1">
    <citation type="submission" date="2017-02" db="UniProtKB">
        <authorList>
            <consortium name="WormBaseParasite"/>
        </authorList>
    </citation>
    <scope>IDENTIFICATION</scope>
</reference>
<feature type="domain" description="C2H2-type" evidence="6">
    <location>
        <begin position="20"/>
        <end position="42"/>
    </location>
</feature>
<dbReference type="InterPro" id="IPR022755">
    <property type="entry name" value="Znf_C2H2_jaz"/>
</dbReference>